<proteinExistence type="predicted"/>
<sequence>MGIGSFYNRIIIDLNHSDDKENEAFLNASLPSRPHTKRFLERYFLAGEKAWLQNTMDYWNQFVQRVFQRLIILLIMKYLITSARCFLNESYYQNIYHVAWEQPLPLNEAELDHFGFLVHLHRTAADFALIEKSDNNFKLTPMMRSSINEVNQVIIDKFNYGGFEIPEGYIICICGYESLIQCGPVTLRVAETTIKSVRVERDIGGTVYNIEMPDHGPDEGIPIIVVHGIVTAHRPHKMSSIQPIAGMSSYNPTHDMFARLRFMDLGIFIRLQ</sequence>
<organism evidence="1 2">
    <name type="scientific">Gigaspora rosea</name>
    <dbReference type="NCBI Taxonomy" id="44941"/>
    <lineage>
        <taxon>Eukaryota</taxon>
        <taxon>Fungi</taxon>
        <taxon>Fungi incertae sedis</taxon>
        <taxon>Mucoromycota</taxon>
        <taxon>Glomeromycotina</taxon>
        <taxon>Glomeromycetes</taxon>
        <taxon>Diversisporales</taxon>
        <taxon>Gigasporaceae</taxon>
        <taxon>Gigaspora</taxon>
    </lineage>
</organism>
<dbReference type="EMBL" id="QKWP01003261">
    <property type="protein sequence ID" value="RIB01202.1"/>
    <property type="molecule type" value="Genomic_DNA"/>
</dbReference>
<name>A0A397TSU5_9GLOM</name>
<evidence type="ECO:0000313" key="1">
    <source>
        <dbReference type="EMBL" id="RIB01202.1"/>
    </source>
</evidence>
<gene>
    <name evidence="1" type="ORF">C2G38_2150558</name>
</gene>
<comment type="caution">
    <text evidence="1">The sequence shown here is derived from an EMBL/GenBank/DDBJ whole genome shotgun (WGS) entry which is preliminary data.</text>
</comment>
<dbReference type="AlphaFoldDB" id="A0A397TSU5"/>
<evidence type="ECO:0000313" key="2">
    <source>
        <dbReference type="Proteomes" id="UP000266673"/>
    </source>
</evidence>
<dbReference type="Proteomes" id="UP000266673">
    <property type="component" value="Unassembled WGS sequence"/>
</dbReference>
<protein>
    <submittedName>
        <fullName evidence="1">Uncharacterized protein</fullName>
    </submittedName>
</protein>
<accession>A0A397TSU5</accession>
<reference evidence="1 2" key="1">
    <citation type="submission" date="2018-06" db="EMBL/GenBank/DDBJ databases">
        <title>Comparative genomics reveals the genomic features of Rhizophagus irregularis, R. cerebriforme, R. diaphanum and Gigaspora rosea, and their symbiotic lifestyle signature.</title>
        <authorList>
            <person name="Morin E."/>
            <person name="San Clemente H."/>
            <person name="Chen E.C.H."/>
            <person name="De La Providencia I."/>
            <person name="Hainaut M."/>
            <person name="Kuo A."/>
            <person name="Kohler A."/>
            <person name="Murat C."/>
            <person name="Tang N."/>
            <person name="Roy S."/>
            <person name="Loubradou J."/>
            <person name="Henrissat B."/>
            <person name="Grigoriev I.V."/>
            <person name="Corradi N."/>
            <person name="Roux C."/>
            <person name="Martin F.M."/>
        </authorList>
    </citation>
    <scope>NUCLEOTIDE SEQUENCE [LARGE SCALE GENOMIC DNA]</scope>
    <source>
        <strain evidence="1 2">DAOM 194757</strain>
    </source>
</reference>
<keyword evidence="2" id="KW-1185">Reference proteome</keyword>